<dbReference type="EMBL" id="CP029347">
    <property type="protein sequence ID" value="AWL11039.1"/>
    <property type="molecule type" value="Genomic_DNA"/>
</dbReference>
<proteinExistence type="predicted"/>
<keyword evidence="1" id="KW-1133">Transmembrane helix</keyword>
<evidence type="ECO:0000313" key="3">
    <source>
        <dbReference type="Proteomes" id="UP000245728"/>
    </source>
</evidence>
<evidence type="ECO:0000256" key="1">
    <source>
        <dbReference type="SAM" id="Phobius"/>
    </source>
</evidence>
<dbReference type="AlphaFoldDB" id="A0A2S2E0B2"/>
<dbReference type="OrthoDB" id="8481133at2"/>
<keyword evidence="3" id="KW-1185">Reference proteome</keyword>
<evidence type="ECO:0008006" key="4">
    <source>
        <dbReference type="Google" id="ProtNLM"/>
    </source>
</evidence>
<dbReference type="Pfam" id="PF11391">
    <property type="entry name" value="DUF2798"/>
    <property type="match status" value="1"/>
</dbReference>
<keyword evidence="1" id="KW-0812">Transmembrane</keyword>
<dbReference type="KEGG" id="salh:HMF8227_00543"/>
<evidence type="ECO:0000313" key="2">
    <source>
        <dbReference type="EMBL" id="AWL11039.1"/>
    </source>
</evidence>
<protein>
    <recommendedName>
        <fullName evidence="4">DUF2798 domain-containing protein</fullName>
    </recommendedName>
</protein>
<gene>
    <name evidence="2" type="ORF">HMF8227_00543</name>
</gene>
<reference evidence="2 3" key="1">
    <citation type="submission" date="2018-05" db="EMBL/GenBank/DDBJ databases">
        <title>Salinimonas sp. HMF8227 Genome sequencing and assembly.</title>
        <authorList>
            <person name="Kang H."/>
            <person name="Kang J."/>
            <person name="Cha I."/>
            <person name="Kim H."/>
            <person name="Joh K."/>
        </authorList>
    </citation>
    <scope>NUCLEOTIDE SEQUENCE [LARGE SCALE GENOMIC DNA]</scope>
    <source>
        <strain evidence="2 3">HMF8227</strain>
    </source>
</reference>
<organism evidence="2 3">
    <name type="scientific">Saliniradius amylolyticus</name>
    <dbReference type="NCBI Taxonomy" id="2183582"/>
    <lineage>
        <taxon>Bacteria</taxon>
        <taxon>Pseudomonadati</taxon>
        <taxon>Pseudomonadota</taxon>
        <taxon>Gammaproteobacteria</taxon>
        <taxon>Alteromonadales</taxon>
        <taxon>Alteromonadaceae</taxon>
        <taxon>Saliniradius</taxon>
    </lineage>
</organism>
<accession>A0A2S2E0B2</accession>
<dbReference type="InterPro" id="IPR021529">
    <property type="entry name" value="DUF2798"/>
</dbReference>
<keyword evidence="1" id="KW-0472">Membrane</keyword>
<feature type="transmembrane region" description="Helical" evidence="1">
    <location>
        <begin position="12"/>
        <end position="35"/>
    </location>
</feature>
<dbReference type="Proteomes" id="UP000245728">
    <property type="component" value="Chromosome"/>
</dbReference>
<dbReference type="RefSeq" id="WP_109338711.1">
    <property type="nucleotide sequence ID" value="NZ_CP029347.1"/>
</dbReference>
<name>A0A2S2E0B2_9ALTE</name>
<sequence>MRKLSPKCAPGLFAFLMSGFMAFCMSGILTLINLGPVPDFLWLWLKAYVLAHLCAFPLVMLFAPLTRQLVARLIEGGLK</sequence>
<feature type="transmembrane region" description="Helical" evidence="1">
    <location>
        <begin position="41"/>
        <end position="63"/>
    </location>
</feature>